<sequence length="228" mass="26374">MRKGHIYIASNSALKKGLLKIGLTKVDPKERISSLSKCTSIPDVFVLEYSKSVSDVNAAEIRMHMLLERFRYRKEKEFFDVNLGSAIELIKWISNYLDNHEYYCEYIGLQNDLKMDKYNRRVTLKESKLIDSTIAFSIGQTIDHHLFGYTDNIVSGFASALALSELFGVKVKSMMTTMRKFCTSCSDIQFVSQSGDTGKIFDQLYYHKGHMAWKYNYAFRPYVQNEKI</sequence>
<organism evidence="2 3">
    <name type="scientific">Gynuella sunshinyii YC6258</name>
    <dbReference type="NCBI Taxonomy" id="1445510"/>
    <lineage>
        <taxon>Bacteria</taxon>
        <taxon>Pseudomonadati</taxon>
        <taxon>Pseudomonadota</taxon>
        <taxon>Gammaproteobacteria</taxon>
        <taxon>Oceanospirillales</taxon>
        <taxon>Saccharospirillaceae</taxon>
        <taxon>Gynuella</taxon>
    </lineage>
</organism>
<name>A0A0C5VN99_9GAMM</name>
<proteinExistence type="predicted"/>
<dbReference type="KEGG" id="gsn:YC6258_03730"/>
<dbReference type="OrthoDB" id="9811665at2"/>
<protein>
    <submittedName>
        <fullName evidence="2">RNA-binding protein Rrp4 and related protein (Containing S1 domain and KH domain)</fullName>
    </submittedName>
</protein>
<dbReference type="STRING" id="1445510.YC6258_03730"/>
<dbReference type="AlphaFoldDB" id="A0A0C5VN99"/>
<accession>A0A0C5VN99</accession>
<dbReference type="HOGENOM" id="CLU_1213426_0_0_6"/>
<dbReference type="EMBL" id="CP007142">
    <property type="protein sequence ID" value="AJQ95766.1"/>
    <property type="molecule type" value="Genomic_DNA"/>
</dbReference>
<dbReference type="SMART" id="SM00974">
    <property type="entry name" value="T5orf172"/>
    <property type="match status" value="1"/>
</dbReference>
<feature type="domain" description="Bacteriophage T5 Orf172 DNA-binding" evidence="1">
    <location>
        <begin position="13"/>
        <end position="93"/>
    </location>
</feature>
<keyword evidence="3" id="KW-1185">Reference proteome</keyword>
<reference evidence="2 3" key="1">
    <citation type="submission" date="2014-01" db="EMBL/GenBank/DDBJ databases">
        <title>Full genme sequencing of cellulolytic bacterium Gynuella sunshinyii YC6258T gen. nov., sp. nov.</title>
        <authorList>
            <person name="Khan H."/>
            <person name="Chung E.J."/>
            <person name="Chung Y.R."/>
        </authorList>
    </citation>
    <scope>NUCLEOTIDE SEQUENCE [LARGE SCALE GENOMIC DNA]</scope>
    <source>
        <strain evidence="2 3">YC6258</strain>
    </source>
</reference>
<evidence type="ECO:0000313" key="3">
    <source>
        <dbReference type="Proteomes" id="UP000032266"/>
    </source>
</evidence>
<dbReference type="RefSeq" id="WP_044617960.1">
    <property type="nucleotide sequence ID" value="NZ_CP007142.1"/>
</dbReference>
<dbReference type="Pfam" id="PF10544">
    <property type="entry name" value="T5orf172"/>
    <property type="match status" value="1"/>
</dbReference>
<dbReference type="Proteomes" id="UP000032266">
    <property type="component" value="Chromosome"/>
</dbReference>
<evidence type="ECO:0000259" key="1">
    <source>
        <dbReference type="SMART" id="SM00974"/>
    </source>
</evidence>
<dbReference type="InterPro" id="IPR018306">
    <property type="entry name" value="Phage_T5_Orf172_DNA-bd"/>
</dbReference>
<evidence type="ECO:0000313" key="2">
    <source>
        <dbReference type="EMBL" id="AJQ95766.1"/>
    </source>
</evidence>
<gene>
    <name evidence="2" type="ORF">YC6258_03730</name>
</gene>